<evidence type="ECO:0000313" key="8">
    <source>
        <dbReference type="Proteomes" id="UP000253383"/>
    </source>
</evidence>
<dbReference type="AlphaFoldDB" id="A0A368JIC3"/>
<sequence>MNFSELTELLVAQFGTDGILQTNTANPQPFLVVESTQIAEICRFLRDDDRLFFDFLACMTGIDNGLQVNTMEVVYNLTSIPYEHNLTLKVVLPRNAEGEPMPVVPTVSSVWRTADWHEREIYDLVGIHFDGHPDLRRILLPTDWVGHPLRKDYREMETYHGIKVK</sequence>
<name>A0A368JIC3_9BACT</name>
<feature type="domain" description="NADH:ubiquinone oxidoreductase 30kDa subunit" evidence="6">
    <location>
        <begin position="32"/>
        <end position="154"/>
    </location>
</feature>
<comment type="caution">
    <text evidence="7">The sequence shown here is derived from an EMBL/GenBank/DDBJ whole genome shotgun (WGS) entry which is preliminary data.</text>
</comment>
<dbReference type="HAMAP" id="MF_01357">
    <property type="entry name" value="NDH1_NuoC"/>
    <property type="match status" value="1"/>
</dbReference>
<evidence type="ECO:0000256" key="4">
    <source>
        <dbReference type="RuleBase" id="RU003456"/>
    </source>
</evidence>
<evidence type="ECO:0000256" key="5">
    <source>
        <dbReference type="RuleBase" id="RU003582"/>
    </source>
</evidence>
<gene>
    <name evidence="3" type="primary">nuoC</name>
    <name evidence="7" type="ORF">DUE52_24910</name>
</gene>
<comment type="subunit">
    <text evidence="3">NDH-1 is composed of 14 different subunits. Subunits NuoB, C, D, E, F, and G constitute the peripheral sector of the complex.</text>
</comment>
<dbReference type="PANTHER" id="PTHR10884:SF14">
    <property type="entry name" value="NADH DEHYDROGENASE [UBIQUINONE] IRON-SULFUR PROTEIN 3, MITOCHONDRIAL"/>
    <property type="match status" value="1"/>
</dbReference>
<dbReference type="GO" id="GO:0008137">
    <property type="term" value="F:NADH dehydrogenase (ubiquinone) activity"/>
    <property type="evidence" value="ECO:0007669"/>
    <property type="project" value="InterPro"/>
</dbReference>
<reference evidence="7 8" key="1">
    <citation type="submission" date="2018-07" db="EMBL/GenBank/DDBJ databases">
        <title>Genome analysis of Larkinella rosea.</title>
        <authorList>
            <person name="Zhou Z."/>
            <person name="Wang G."/>
        </authorList>
    </citation>
    <scope>NUCLEOTIDE SEQUENCE [LARGE SCALE GENOMIC DNA]</scope>
    <source>
        <strain evidence="8">zzj9</strain>
    </source>
</reference>
<dbReference type="GO" id="GO:0005886">
    <property type="term" value="C:plasma membrane"/>
    <property type="evidence" value="ECO:0007669"/>
    <property type="project" value="UniProtKB-SubCell"/>
</dbReference>
<dbReference type="GO" id="GO:0050136">
    <property type="term" value="F:NADH dehydrogenase (quinone) (non-electrogenic) activity"/>
    <property type="evidence" value="ECO:0007669"/>
    <property type="project" value="UniProtKB-UniRule"/>
</dbReference>
<evidence type="ECO:0000313" key="7">
    <source>
        <dbReference type="EMBL" id="RCR66796.1"/>
    </source>
</evidence>
<dbReference type="RefSeq" id="WP_114408790.1">
    <property type="nucleotide sequence ID" value="NZ_QOWE01000024.1"/>
</dbReference>
<keyword evidence="3 4" id="KW-1278">Translocase</keyword>
<dbReference type="Pfam" id="PF00329">
    <property type="entry name" value="Complex1_30kDa"/>
    <property type="match status" value="1"/>
</dbReference>
<accession>A0A368JIC3</accession>
<comment type="similarity">
    <text evidence="1 3 4">Belongs to the complex I 30 kDa subunit family.</text>
</comment>
<evidence type="ECO:0000256" key="3">
    <source>
        <dbReference type="HAMAP-Rule" id="MF_01357"/>
    </source>
</evidence>
<keyword evidence="8" id="KW-1185">Reference proteome</keyword>
<evidence type="ECO:0000256" key="2">
    <source>
        <dbReference type="ARBA" id="ARBA00022448"/>
    </source>
</evidence>
<dbReference type="InterPro" id="IPR037232">
    <property type="entry name" value="NADH_quin_OxRdtase_su_C/D-like"/>
</dbReference>
<keyword evidence="3" id="KW-1003">Cell membrane</keyword>
<dbReference type="EC" id="7.1.1.-" evidence="3"/>
<comment type="subcellular location">
    <subcellularLocation>
        <location evidence="3">Cell membrane</location>
        <topology evidence="3">Peripheral membrane protein</topology>
        <orientation evidence="3">Cytoplasmic side</orientation>
    </subcellularLocation>
</comment>
<organism evidence="7 8">
    <name type="scientific">Larkinella punicea</name>
    <dbReference type="NCBI Taxonomy" id="2315727"/>
    <lineage>
        <taxon>Bacteria</taxon>
        <taxon>Pseudomonadati</taxon>
        <taxon>Bacteroidota</taxon>
        <taxon>Cytophagia</taxon>
        <taxon>Cytophagales</taxon>
        <taxon>Spirosomataceae</taxon>
        <taxon>Larkinella</taxon>
    </lineage>
</organism>
<dbReference type="GO" id="GO:0048038">
    <property type="term" value="F:quinone binding"/>
    <property type="evidence" value="ECO:0007669"/>
    <property type="project" value="UniProtKB-KW"/>
</dbReference>
<dbReference type="InterPro" id="IPR020396">
    <property type="entry name" value="NADH_UbQ_OxRdtase_CS"/>
</dbReference>
<comment type="function">
    <text evidence="3">NDH-1 shuttles electrons from NADH, via FMN and iron-sulfur (Fe-S) centers, to quinones in the respiratory chain. The immediate electron acceptor for the enzyme in this species is believed to be a menaquinone. Couples the redox reaction to proton translocation (for every two electrons transferred, four hydrogen ions are translocated across the cytoplasmic membrane), and thus conserves the redox energy in a proton gradient.</text>
</comment>
<evidence type="ECO:0000256" key="1">
    <source>
        <dbReference type="ARBA" id="ARBA00007569"/>
    </source>
</evidence>
<proteinExistence type="inferred from homology"/>
<dbReference type="NCBIfam" id="TIGR01961">
    <property type="entry name" value="NuoC_fam"/>
    <property type="match status" value="1"/>
</dbReference>
<keyword evidence="3 5" id="KW-0874">Quinone</keyword>
<keyword evidence="2 3" id="KW-0813">Transport</keyword>
<keyword evidence="3" id="KW-0472">Membrane</keyword>
<dbReference type="Proteomes" id="UP000253383">
    <property type="component" value="Unassembled WGS sequence"/>
</dbReference>
<keyword evidence="3 4" id="KW-0520">NAD</keyword>
<dbReference type="EMBL" id="QOWE01000024">
    <property type="protein sequence ID" value="RCR66796.1"/>
    <property type="molecule type" value="Genomic_DNA"/>
</dbReference>
<protein>
    <recommendedName>
        <fullName evidence="3">NADH-quinone oxidoreductase subunit C</fullName>
        <ecNumber evidence="3">7.1.1.-</ecNumber>
    </recommendedName>
    <alternativeName>
        <fullName evidence="3">NADH dehydrogenase I subunit C</fullName>
    </alternativeName>
    <alternativeName>
        <fullName evidence="3">NDH-1 subunit C</fullName>
    </alternativeName>
</protein>
<dbReference type="InterPro" id="IPR001268">
    <property type="entry name" value="NADH_UbQ_OxRdtase_30kDa_su"/>
</dbReference>
<dbReference type="OrthoDB" id="9803286at2"/>
<dbReference type="PROSITE" id="PS00542">
    <property type="entry name" value="COMPLEX1_30K"/>
    <property type="match status" value="1"/>
</dbReference>
<dbReference type="SUPFAM" id="SSF143243">
    <property type="entry name" value="Nqo5-like"/>
    <property type="match status" value="1"/>
</dbReference>
<dbReference type="PANTHER" id="PTHR10884">
    <property type="entry name" value="NADH DEHYDROGENASE UBIQUINONE IRON-SULFUR PROTEIN 3"/>
    <property type="match status" value="1"/>
</dbReference>
<comment type="catalytic activity">
    <reaction evidence="3 5">
        <text>a quinone + NADH + 5 H(+)(in) = a quinol + NAD(+) + 4 H(+)(out)</text>
        <dbReference type="Rhea" id="RHEA:57888"/>
        <dbReference type="ChEBI" id="CHEBI:15378"/>
        <dbReference type="ChEBI" id="CHEBI:24646"/>
        <dbReference type="ChEBI" id="CHEBI:57540"/>
        <dbReference type="ChEBI" id="CHEBI:57945"/>
        <dbReference type="ChEBI" id="CHEBI:132124"/>
    </reaction>
</comment>
<dbReference type="InterPro" id="IPR010218">
    <property type="entry name" value="NADH_DH_suC"/>
</dbReference>
<evidence type="ECO:0000259" key="6">
    <source>
        <dbReference type="Pfam" id="PF00329"/>
    </source>
</evidence>
<dbReference type="Gene3D" id="3.30.460.80">
    <property type="entry name" value="NADH:ubiquinone oxidoreductase, 30kDa subunit"/>
    <property type="match status" value="1"/>
</dbReference>